<dbReference type="EMBL" id="OX365768">
    <property type="protein sequence ID" value="CAI4035159.1"/>
    <property type="molecule type" value="Genomic_DNA"/>
</dbReference>
<dbReference type="GeneID" id="80920013"/>
<gene>
    <name evidence="2" type="primary">SMKI12G3040</name>
    <name evidence="2" type="ORF">SMKI_12G3040</name>
</gene>
<dbReference type="RefSeq" id="XP_056078279.1">
    <property type="nucleotide sequence ID" value="XM_056224351.1"/>
</dbReference>
<name>A0AA35NE43_SACMI</name>
<evidence type="ECO:0000256" key="1">
    <source>
        <dbReference type="SAM" id="SignalP"/>
    </source>
</evidence>
<reference evidence="2" key="1">
    <citation type="submission" date="2022-10" db="EMBL/GenBank/DDBJ databases">
        <authorList>
            <person name="Byrne P K."/>
        </authorList>
    </citation>
    <scope>NUCLEOTIDE SEQUENCE</scope>
    <source>
        <strain evidence="2">IFO1815</strain>
    </source>
</reference>
<keyword evidence="1" id="KW-0732">Signal</keyword>
<feature type="signal peptide" evidence="1">
    <location>
        <begin position="1"/>
        <end position="23"/>
    </location>
</feature>
<dbReference type="Proteomes" id="UP001161438">
    <property type="component" value="Chromosome 12"/>
</dbReference>
<evidence type="ECO:0000313" key="2">
    <source>
        <dbReference type="EMBL" id="CAI4035159.1"/>
    </source>
</evidence>
<protein>
    <submittedName>
        <fullName evidence="2">Uncharacterized protein</fullName>
    </submittedName>
</protein>
<organism evidence="2 3">
    <name type="scientific">Saccharomyces mikatae IFO 1815</name>
    <dbReference type="NCBI Taxonomy" id="226126"/>
    <lineage>
        <taxon>Eukaryota</taxon>
        <taxon>Fungi</taxon>
        <taxon>Dikarya</taxon>
        <taxon>Ascomycota</taxon>
        <taxon>Saccharomycotina</taxon>
        <taxon>Saccharomycetes</taxon>
        <taxon>Saccharomycetales</taxon>
        <taxon>Saccharomycetaceae</taxon>
        <taxon>Saccharomyces</taxon>
    </lineage>
</organism>
<proteinExistence type="predicted"/>
<evidence type="ECO:0000313" key="3">
    <source>
        <dbReference type="Proteomes" id="UP001161438"/>
    </source>
</evidence>
<dbReference type="AlphaFoldDB" id="A0AA35NE43"/>
<sequence>MHSLFFHIYKVLLLGLFFHSADADEEPTPVPIVPFNAQIAFRDYYDGAPEWDIIANCVSNYTDVRAIIDRHYNDSDAGVSIWLDTGSNRAADIDDMLNTNITRCIMDKTNAMFVEVRDHNIFAMRANTDEDYYNHFDIFGHGYPLDYDKDYESYGEPESNTSVSTQLSVRGDGNWPDNYFISRLYNNYNFKGFQ</sequence>
<feature type="chain" id="PRO_5041208646" evidence="1">
    <location>
        <begin position="24"/>
        <end position="194"/>
    </location>
</feature>
<accession>A0AA35NE43</accession>
<keyword evidence="3" id="KW-1185">Reference proteome</keyword>